<evidence type="ECO:0000313" key="2">
    <source>
        <dbReference type="EMBL" id="GMS87681.1"/>
    </source>
</evidence>
<organism evidence="2 3">
    <name type="scientific">Pristionchus entomophagus</name>
    <dbReference type="NCBI Taxonomy" id="358040"/>
    <lineage>
        <taxon>Eukaryota</taxon>
        <taxon>Metazoa</taxon>
        <taxon>Ecdysozoa</taxon>
        <taxon>Nematoda</taxon>
        <taxon>Chromadorea</taxon>
        <taxon>Rhabditida</taxon>
        <taxon>Rhabditina</taxon>
        <taxon>Diplogasteromorpha</taxon>
        <taxon>Diplogasteroidea</taxon>
        <taxon>Neodiplogasteridae</taxon>
        <taxon>Pristionchus</taxon>
    </lineage>
</organism>
<feature type="region of interest" description="Disordered" evidence="1">
    <location>
        <begin position="39"/>
        <end position="71"/>
    </location>
</feature>
<dbReference type="AlphaFoldDB" id="A0AAV5T7L8"/>
<feature type="non-terminal residue" evidence="2">
    <location>
        <position position="1"/>
    </location>
</feature>
<proteinExistence type="predicted"/>
<reference evidence="2" key="1">
    <citation type="submission" date="2023-10" db="EMBL/GenBank/DDBJ databases">
        <title>Genome assembly of Pristionchus species.</title>
        <authorList>
            <person name="Yoshida K."/>
            <person name="Sommer R.J."/>
        </authorList>
    </citation>
    <scope>NUCLEOTIDE SEQUENCE</scope>
    <source>
        <strain evidence="2">RS0144</strain>
    </source>
</reference>
<keyword evidence="3" id="KW-1185">Reference proteome</keyword>
<feature type="compositionally biased region" description="Basic and acidic residues" evidence="1">
    <location>
        <begin position="39"/>
        <end position="54"/>
    </location>
</feature>
<name>A0AAV5T7L8_9BILA</name>
<sequence>RSAALHIVVLDSPRASRLVRVSCGRRGYRASSLCRQRRRRDDAPVGRIELREQAESDASSETSRRRIGRHHHDNELDHVLLFEDRPGSHTAESYRGMIPICSTEYTFLQADIRYDHLVGSVIRSSDEGSIWSEILHEVPQV</sequence>
<accession>A0AAV5T7L8</accession>
<dbReference type="EMBL" id="BTSX01000003">
    <property type="protein sequence ID" value="GMS87681.1"/>
    <property type="molecule type" value="Genomic_DNA"/>
</dbReference>
<dbReference type="Proteomes" id="UP001432027">
    <property type="component" value="Unassembled WGS sequence"/>
</dbReference>
<comment type="caution">
    <text evidence="2">The sequence shown here is derived from an EMBL/GenBank/DDBJ whole genome shotgun (WGS) entry which is preliminary data.</text>
</comment>
<gene>
    <name evidence="2" type="ORF">PENTCL1PPCAC_9856</name>
</gene>
<evidence type="ECO:0000313" key="3">
    <source>
        <dbReference type="Proteomes" id="UP001432027"/>
    </source>
</evidence>
<evidence type="ECO:0000256" key="1">
    <source>
        <dbReference type="SAM" id="MobiDB-lite"/>
    </source>
</evidence>
<protein>
    <submittedName>
        <fullName evidence="2">Uncharacterized protein</fullName>
    </submittedName>
</protein>